<evidence type="ECO:0000256" key="1">
    <source>
        <dbReference type="SAM" id="MobiDB-lite"/>
    </source>
</evidence>
<dbReference type="AlphaFoldDB" id="A0A8J8NAV9"/>
<name>A0A8J8NAV9_HALGN</name>
<sequence length="145" mass="16973">MNLLSINKQQNQLLYLKKNLNNRFHSNNPNLLLRSKSQLQHRILHNNHYLNKTNNRNQSQQKGKVGFFLKRSLISHNLTRQQQINKDQTLQIIYKHLLLQFLLQIQPTKPAEEPSPVRTTSTVEQPQTQQTQPKKGGGIFGFIKK</sequence>
<gene>
    <name evidence="2" type="ORF">FGO68_gene9568</name>
</gene>
<feature type="compositionally biased region" description="Low complexity" evidence="1">
    <location>
        <begin position="119"/>
        <end position="134"/>
    </location>
</feature>
<feature type="region of interest" description="Disordered" evidence="1">
    <location>
        <begin position="109"/>
        <end position="145"/>
    </location>
</feature>
<feature type="compositionally biased region" description="Gly residues" evidence="1">
    <location>
        <begin position="135"/>
        <end position="145"/>
    </location>
</feature>
<organism evidence="2 3">
    <name type="scientific">Halteria grandinella</name>
    <dbReference type="NCBI Taxonomy" id="5974"/>
    <lineage>
        <taxon>Eukaryota</taxon>
        <taxon>Sar</taxon>
        <taxon>Alveolata</taxon>
        <taxon>Ciliophora</taxon>
        <taxon>Intramacronucleata</taxon>
        <taxon>Spirotrichea</taxon>
        <taxon>Stichotrichia</taxon>
        <taxon>Sporadotrichida</taxon>
        <taxon>Halteriidae</taxon>
        <taxon>Halteria</taxon>
    </lineage>
</organism>
<comment type="caution">
    <text evidence="2">The sequence shown here is derived from an EMBL/GenBank/DDBJ whole genome shotgun (WGS) entry which is preliminary data.</text>
</comment>
<proteinExistence type="predicted"/>
<evidence type="ECO:0000313" key="2">
    <source>
        <dbReference type="EMBL" id="TNV71502.1"/>
    </source>
</evidence>
<accession>A0A8J8NAV9</accession>
<keyword evidence="3" id="KW-1185">Reference proteome</keyword>
<evidence type="ECO:0000313" key="3">
    <source>
        <dbReference type="Proteomes" id="UP000785679"/>
    </source>
</evidence>
<dbReference type="EMBL" id="RRYP01029770">
    <property type="protein sequence ID" value="TNV71502.1"/>
    <property type="molecule type" value="Genomic_DNA"/>
</dbReference>
<protein>
    <submittedName>
        <fullName evidence="2">Uncharacterized protein</fullName>
    </submittedName>
</protein>
<reference evidence="2" key="1">
    <citation type="submission" date="2019-06" db="EMBL/GenBank/DDBJ databases">
        <authorList>
            <person name="Zheng W."/>
        </authorList>
    </citation>
    <scope>NUCLEOTIDE SEQUENCE</scope>
    <source>
        <strain evidence="2">QDHG01</strain>
    </source>
</reference>
<dbReference type="Proteomes" id="UP000785679">
    <property type="component" value="Unassembled WGS sequence"/>
</dbReference>